<sequence length="165" mass="19207">FQAVSVFTNTSSYDGRIGRDELSSVAALFKSKLRRCIWENVRSCKTFLKNRENISNSATRLRINKRYYIQHAIWRKRHRITYLQLATILPRFSGTNRPIYTLTPFRNRLVRSVDIAGVRWRDFHYLDVSHLILLFVVGAEMKIAVHLGFNGRGCRAGTVHRPSEP</sequence>
<dbReference type="VEuPathDB" id="VectorBase:AARA014003"/>
<evidence type="ECO:0000313" key="1">
    <source>
        <dbReference type="EnsemblMetazoa" id="AARA014003-PA"/>
    </source>
</evidence>
<dbReference type="EMBL" id="APCN01006388">
    <property type="status" value="NOT_ANNOTATED_CDS"/>
    <property type="molecule type" value="Genomic_DNA"/>
</dbReference>
<reference evidence="1" key="1">
    <citation type="submission" date="2022-08" db="UniProtKB">
        <authorList>
            <consortium name="EnsemblMetazoa"/>
        </authorList>
    </citation>
    <scope>IDENTIFICATION</scope>
    <source>
        <strain evidence="1">Dongola</strain>
    </source>
</reference>
<dbReference type="Proteomes" id="UP000075840">
    <property type="component" value="Unassembled WGS sequence"/>
</dbReference>
<accession>A0A182IES8</accession>
<keyword evidence="2" id="KW-1185">Reference proteome</keyword>
<dbReference type="EnsemblMetazoa" id="AARA014003-RA">
    <property type="protein sequence ID" value="AARA014003-PA"/>
    <property type="gene ID" value="AARA014003"/>
</dbReference>
<name>A0A182IES8_ANOAR</name>
<dbReference type="AlphaFoldDB" id="A0A182IES8"/>
<organism evidence="1 2">
    <name type="scientific">Anopheles arabiensis</name>
    <name type="common">Mosquito</name>
    <dbReference type="NCBI Taxonomy" id="7173"/>
    <lineage>
        <taxon>Eukaryota</taxon>
        <taxon>Metazoa</taxon>
        <taxon>Ecdysozoa</taxon>
        <taxon>Arthropoda</taxon>
        <taxon>Hexapoda</taxon>
        <taxon>Insecta</taxon>
        <taxon>Pterygota</taxon>
        <taxon>Neoptera</taxon>
        <taxon>Endopterygota</taxon>
        <taxon>Diptera</taxon>
        <taxon>Nematocera</taxon>
        <taxon>Culicoidea</taxon>
        <taxon>Culicidae</taxon>
        <taxon>Anophelinae</taxon>
        <taxon>Anopheles</taxon>
    </lineage>
</organism>
<proteinExistence type="predicted"/>
<evidence type="ECO:0000313" key="2">
    <source>
        <dbReference type="Proteomes" id="UP000075840"/>
    </source>
</evidence>
<protein>
    <submittedName>
        <fullName evidence="1">Uncharacterized protein</fullName>
    </submittedName>
</protein>